<gene>
    <name evidence="2" type="ORF">Daesc_007764</name>
</gene>
<dbReference type="EMBL" id="JBANMG010000007">
    <property type="protein sequence ID" value="KAK6951233.1"/>
    <property type="molecule type" value="Genomic_DNA"/>
</dbReference>
<name>A0AAX6MFL2_9PEZI</name>
<protein>
    <submittedName>
        <fullName evidence="2">Uncharacterized protein</fullName>
    </submittedName>
</protein>
<feature type="transmembrane region" description="Helical" evidence="1">
    <location>
        <begin position="28"/>
        <end position="49"/>
    </location>
</feature>
<keyword evidence="1" id="KW-0812">Transmembrane</keyword>
<dbReference type="AlphaFoldDB" id="A0AAX6MFL2"/>
<reference evidence="2 3" key="1">
    <citation type="journal article" date="2024" name="Front Chem Biol">
        <title>Unveiling the potential of Daldinia eschscholtzii MFLUCC 19-0629 through bioactivity and bioinformatics studies for enhanced sustainable agriculture production.</title>
        <authorList>
            <person name="Brooks S."/>
            <person name="Weaver J.A."/>
            <person name="Klomchit A."/>
            <person name="Alharthi S.A."/>
            <person name="Onlamun T."/>
            <person name="Nurani R."/>
            <person name="Vong T.K."/>
            <person name="Alberti F."/>
            <person name="Greco C."/>
        </authorList>
    </citation>
    <scope>NUCLEOTIDE SEQUENCE [LARGE SCALE GENOMIC DNA]</scope>
    <source>
        <strain evidence="2">MFLUCC 19-0629</strain>
    </source>
</reference>
<feature type="transmembrane region" description="Helical" evidence="1">
    <location>
        <begin position="133"/>
        <end position="153"/>
    </location>
</feature>
<keyword evidence="1" id="KW-1133">Transmembrane helix</keyword>
<feature type="transmembrane region" description="Helical" evidence="1">
    <location>
        <begin position="70"/>
        <end position="91"/>
    </location>
</feature>
<keyword evidence="1" id="KW-0472">Membrane</keyword>
<accession>A0AAX6MFL2</accession>
<evidence type="ECO:0000256" key="1">
    <source>
        <dbReference type="SAM" id="Phobius"/>
    </source>
</evidence>
<organism evidence="2 3">
    <name type="scientific">Daldinia eschscholtzii</name>
    <dbReference type="NCBI Taxonomy" id="292717"/>
    <lineage>
        <taxon>Eukaryota</taxon>
        <taxon>Fungi</taxon>
        <taxon>Dikarya</taxon>
        <taxon>Ascomycota</taxon>
        <taxon>Pezizomycotina</taxon>
        <taxon>Sordariomycetes</taxon>
        <taxon>Xylariomycetidae</taxon>
        <taxon>Xylariales</taxon>
        <taxon>Hypoxylaceae</taxon>
        <taxon>Daldinia</taxon>
    </lineage>
</organism>
<sequence>MLSSYKQLRIWPDKPLPPRSGLSRPNQITYNFILVLLAIGCFVFAALLGRCDGMLSDADLVRKLVEASRYGPTIFPVVYALIVGGALRSLALWRLQNGETVSFLDLLLGSTSVGGMIGTQLERRLTQFDIPSLCLLVIWALSPLGGQASFRIITYQDIPIPQNLTLSFLDFSNASAPNRLSSVDVVNLLGVIDSSFVSSLVSSTSTRQSPMDPWGNVKIPFIENLPGYDSADEDEWIPFEGWTETTPYSSLVGIPISNIPKTGNTEFTVEASYWNLHCPEFGLPEHYDDDYWWSTINNATGGCTLSNFQCSIFNNSISLPDGLSTEGARVPWGWIMSLTRDDEREKRCTAGPTDDVSKRQLFVRTRNWGVHKPTAANCTMGTTNVEVFVNCKDWDCKVDRLRRSQKRKVYPSPAYTIFDHCGEWDATSNLPNFLTYLMNAARGGISNAVSPGLFQNYLLNPNSPFAETNLHSYNIDYDITTIGNESFAMRFSQILNSYWTSFYNFNLTYGGHPENLAFATDLYTGYPIWSPLAETSGINRHTETHFFYNRGWMVVLVISSTTMFVSGIIKAIFDLRIWIPDLLMNVSTMIRGNTSNCPSVPFGGTTLDDSERSRLLKNLKVRYGNIRASNGGPGELGIGELAEAEGKVTRVTRNETYW</sequence>
<dbReference type="Proteomes" id="UP001369815">
    <property type="component" value="Unassembled WGS sequence"/>
</dbReference>
<comment type="caution">
    <text evidence="2">The sequence shown here is derived from an EMBL/GenBank/DDBJ whole genome shotgun (WGS) entry which is preliminary data.</text>
</comment>
<keyword evidence="3" id="KW-1185">Reference proteome</keyword>
<proteinExistence type="predicted"/>
<evidence type="ECO:0000313" key="2">
    <source>
        <dbReference type="EMBL" id="KAK6951233.1"/>
    </source>
</evidence>
<evidence type="ECO:0000313" key="3">
    <source>
        <dbReference type="Proteomes" id="UP001369815"/>
    </source>
</evidence>